<dbReference type="Proteomes" id="UP001054889">
    <property type="component" value="Unassembled WGS sequence"/>
</dbReference>
<dbReference type="EMBL" id="BQKI01000007">
    <property type="protein sequence ID" value="GJM97557.1"/>
    <property type="molecule type" value="Genomic_DNA"/>
</dbReference>
<dbReference type="PANTHER" id="PTHR19338">
    <property type="entry name" value="TRANSLOCASE OF INNER MITOCHONDRIAL MEMBRANE 13 HOMOLOG"/>
    <property type="match status" value="1"/>
</dbReference>
<gene>
    <name evidence="7" type="primary">ga14492</name>
    <name evidence="7" type="ORF">PR202_ga14492</name>
</gene>
<feature type="domain" description="Disease resistance N-terminal" evidence="6">
    <location>
        <begin position="20"/>
        <end position="102"/>
    </location>
</feature>
<dbReference type="InterPro" id="IPR038005">
    <property type="entry name" value="RX-like_CC"/>
</dbReference>
<keyword evidence="2" id="KW-0433">Leucine-rich repeat</keyword>
<proteinExistence type="inferred from homology"/>
<evidence type="ECO:0000256" key="1">
    <source>
        <dbReference type="ARBA" id="ARBA00008894"/>
    </source>
</evidence>
<evidence type="ECO:0000259" key="6">
    <source>
        <dbReference type="Pfam" id="PF18052"/>
    </source>
</evidence>
<keyword evidence="8" id="KW-1185">Reference proteome</keyword>
<comment type="caution">
    <text evidence="7">The sequence shown here is derived from an EMBL/GenBank/DDBJ whole genome shotgun (WGS) entry which is preliminary data.</text>
</comment>
<dbReference type="AlphaFoldDB" id="A0AAV5CHI9"/>
<evidence type="ECO:0000256" key="3">
    <source>
        <dbReference type="ARBA" id="ARBA00022737"/>
    </source>
</evidence>
<dbReference type="Pfam" id="PF18052">
    <property type="entry name" value="Rx_N"/>
    <property type="match status" value="1"/>
</dbReference>
<keyword evidence="5" id="KW-0611">Plant defense</keyword>
<keyword evidence="3" id="KW-0677">Repeat</keyword>
<evidence type="ECO:0000313" key="7">
    <source>
        <dbReference type="EMBL" id="GJM97557.1"/>
    </source>
</evidence>
<evidence type="ECO:0000313" key="8">
    <source>
        <dbReference type="Proteomes" id="UP001054889"/>
    </source>
</evidence>
<dbReference type="GO" id="GO:0006952">
    <property type="term" value="P:defense response"/>
    <property type="evidence" value="ECO:0007669"/>
    <property type="project" value="UniProtKB-KW"/>
</dbReference>
<dbReference type="GO" id="GO:0000166">
    <property type="term" value="F:nucleotide binding"/>
    <property type="evidence" value="ECO:0007669"/>
    <property type="project" value="UniProtKB-KW"/>
</dbReference>
<dbReference type="PANTHER" id="PTHR19338:SF55">
    <property type="entry name" value="OS03G0422900 PROTEIN"/>
    <property type="match status" value="1"/>
</dbReference>
<evidence type="ECO:0000256" key="2">
    <source>
        <dbReference type="ARBA" id="ARBA00022614"/>
    </source>
</evidence>
<dbReference type="CDD" id="cd14798">
    <property type="entry name" value="RX-CC_like"/>
    <property type="match status" value="1"/>
</dbReference>
<comment type="similarity">
    <text evidence="1">Belongs to the disease resistance NB-LRR family.</text>
</comment>
<protein>
    <recommendedName>
        <fullName evidence="6">Disease resistance N-terminal domain-containing protein</fullName>
    </recommendedName>
</protein>
<dbReference type="InterPro" id="IPR041118">
    <property type="entry name" value="Rx_N"/>
</dbReference>
<accession>A0AAV5CHI9</accession>
<reference evidence="7" key="2">
    <citation type="submission" date="2021-12" db="EMBL/GenBank/DDBJ databases">
        <title>Resequencing data analysis of finger millet.</title>
        <authorList>
            <person name="Hatakeyama M."/>
            <person name="Aluri S."/>
            <person name="Balachadran M.T."/>
            <person name="Sivarajan S.R."/>
            <person name="Poveda L."/>
            <person name="Shimizu-Inatsugi R."/>
            <person name="Schlapbach R."/>
            <person name="Sreeman S.M."/>
            <person name="Shimizu K.K."/>
        </authorList>
    </citation>
    <scope>NUCLEOTIDE SEQUENCE</scope>
</reference>
<dbReference type="Gene3D" id="1.20.5.4130">
    <property type="match status" value="1"/>
</dbReference>
<keyword evidence="4" id="KW-0547">Nucleotide-binding</keyword>
<name>A0AAV5CHI9_ELECO</name>
<reference evidence="7" key="1">
    <citation type="journal article" date="2018" name="DNA Res.">
        <title>Multiple hybrid de novo genome assembly of finger millet, an orphan allotetraploid crop.</title>
        <authorList>
            <person name="Hatakeyama M."/>
            <person name="Aluri S."/>
            <person name="Balachadran M.T."/>
            <person name="Sivarajan S.R."/>
            <person name="Patrignani A."/>
            <person name="Gruter S."/>
            <person name="Poveda L."/>
            <person name="Shimizu-Inatsugi R."/>
            <person name="Baeten J."/>
            <person name="Francoijs K.J."/>
            <person name="Nataraja K.N."/>
            <person name="Reddy Y.A.N."/>
            <person name="Phadnis S."/>
            <person name="Ravikumar R.L."/>
            <person name="Schlapbach R."/>
            <person name="Sreeman S.M."/>
            <person name="Shimizu K.K."/>
        </authorList>
    </citation>
    <scope>NUCLEOTIDE SEQUENCE</scope>
</reference>
<evidence type="ECO:0000256" key="4">
    <source>
        <dbReference type="ARBA" id="ARBA00022741"/>
    </source>
</evidence>
<sequence>MADALFVVLRKLALSLGEGALEKIGTEVVEAASISIDFEHSIKQIEVEFVILQAFIAQVGPHKISDKAFDAWLDQVRDVAHEVEDIIDEYAYRTAQTVDTSSFFKRKFNEIKNFSAWQKFSSHISQIEARIQRLAEMRNRYGISVGELDMRDKSQHLNQLFMSESAYLTDNSEIVGNADEIERLTQWLLEEIPDRTLIAILGWFPKLRSLQLADMEHLNHIEIEDGTMMKLQTLKLTGLRNLKIVPEGIKYIRTLHLMVLADMSNEFRERMLGSDNHIVQHIPNIHNFDSSDSQAVDNFMLVRYLARKLGPGAINYAPTKQASSSTDS</sequence>
<organism evidence="7 8">
    <name type="scientific">Eleusine coracana subsp. coracana</name>
    <dbReference type="NCBI Taxonomy" id="191504"/>
    <lineage>
        <taxon>Eukaryota</taxon>
        <taxon>Viridiplantae</taxon>
        <taxon>Streptophyta</taxon>
        <taxon>Embryophyta</taxon>
        <taxon>Tracheophyta</taxon>
        <taxon>Spermatophyta</taxon>
        <taxon>Magnoliopsida</taxon>
        <taxon>Liliopsida</taxon>
        <taxon>Poales</taxon>
        <taxon>Poaceae</taxon>
        <taxon>PACMAD clade</taxon>
        <taxon>Chloridoideae</taxon>
        <taxon>Cynodonteae</taxon>
        <taxon>Eleusininae</taxon>
        <taxon>Eleusine</taxon>
    </lineage>
</organism>
<evidence type="ECO:0000256" key="5">
    <source>
        <dbReference type="ARBA" id="ARBA00022821"/>
    </source>
</evidence>